<keyword evidence="2" id="KW-1185">Reference proteome</keyword>
<dbReference type="EMBL" id="AZHC01000043">
    <property type="protein sequence ID" value="OAA35279.1"/>
    <property type="molecule type" value="Genomic_DNA"/>
</dbReference>
<comment type="caution">
    <text evidence="1">The sequence shown here is derived from an EMBL/GenBank/DDBJ whole genome shotgun (WGS) entry which is preliminary data.</text>
</comment>
<proteinExistence type="predicted"/>
<name>A0A166X062_METRR</name>
<dbReference type="Proteomes" id="UP000243498">
    <property type="component" value="Unassembled WGS sequence"/>
</dbReference>
<reference evidence="1 2" key="1">
    <citation type="journal article" date="2016" name="Genome Biol. Evol.">
        <title>Divergent and convergent evolution of fungal pathogenicity.</title>
        <authorList>
            <person name="Shang Y."/>
            <person name="Xiao G."/>
            <person name="Zheng P."/>
            <person name="Cen K."/>
            <person name="Zhan S."/>
            <person name="Wang C."/>
        </authorList>
    </citation>
    <scope>NUCLEOTIDE SEQUENCE [LARGE SCALE GENOMIC DNA]</scope>
    <source>
        <strain evidence="1 2">RCEF 4871</strain>
    </source>
</reference>
<protein>
    <submittedName>
        <fullName evidence="1">Uncharacterized protein</fullName>
    </submittedName>
</protein>
<gene>
    <name evidence="1" type="ORF">NOR_08034</name>
</gene>
<accession>A0A166X062</accession>
<sequence>MSLRPSSGPSPVCGVCRKLPRVIILYFMINARLEGKFAIQVCFCWILPSETRAAAELPQICFGVCPQEAVFTTANEKIASSKAYRSIPGPGLPINISQHLMPTDRISEASTYLLTLSPAALPVETIKFEHITCTLQRQGPGVCDARTCAQSRDLHQDTWFDWETGAGSRKLSATLLVASGPWLRAASPKSPPTDQ</sequence>
<organism evidence="1 2">
    <name type="scientific">Metarhizium rileyi (strain RCEF 4871)</name>
    <name type="common">Nomuraea rileyi</name>
    <dbReference type="NCBI Taxonomy" id="1649241"/>
    <lineage>
        <taxon>Eukaryota</taxon>
        <taxon>Fungi</taxon>
        <taxon>Dikarya</taxon>
        <taxon>Ascomycota</taxon>
        <taxon>Pezizomycotina</taxon>
        <taxon>Sordariomycetes</taxon>
        <taxon>Hypocreomycetidae</taxon>
        <taxon>Hypocreales</taxon>
        <taxon>Clavicipitaceae</taxon>
        <taxon>Metarhizium</taxon>
    </lineage>
</organism>
<evidence type="ECO:0000313" key="1">
    <source>
        <dbReference type="EMBL" id="OAA35279.1"/>
    </source>
</evidence>
<evidence type="ECO:0000313" key="2">
    <source>
        <dbReference type="Proteomes" id="UP000243498"/>
    </source>
</evidence>
<dbReference type="AlphaFoldDB" id="A0A166X062"/>